<dbReference type="InterPro" id="IPR046346">
    <property type="entry name" value="Aminoacid_DH-like_N_sf"/>
</dbReference>
<dbReference type="InterPro" id="IPR006096">
    <property type="entry name" value="Glu/Leu/Phe/Val/Trp_DH_C"/>
</dbReference>
<dbReference type="InterPro" id="IPR033922">
    <property type="entry name" value="NAD_bind_Glu_DH"/>
</dbReference>
<dbReference type="CDD" id="cd01076">
    <property type="entry name" value="NAD_bind_1_Glu_DH"/>
    <property type="match status" value="1"/>
</dbReference>
<evidence type="ECO:0000256" key="3">
    <source>
        <dbReference type="PIRNR" id="PIRNR000185"/>
    </source>
</evidence>
<dbReference type="InterPro" id="IPR006097">
    <property type="entry name" value="Glu/Leu/Phe/Val/Trp_DH_dimer"/>
</dbReference>
<dbReference type="PRINTS" id="PR00082">
    <property type="entry name" value="GLFDHDRGNASE"/>
</dbReference>
<dbReference type="Pfam" id="PF02812">
    <property type="entry name" value="ELFV_dehydrog_N"/>
    <property type="match status" value="1"/>
</dbReference>
<dbReference type="SUPFAM" id="SSF53223">
    <property type="entry name" value="Aminoacid dehydrogenase-like, N-terminal domain"/>
    <property type="match status" value="1"/>
</dbReference>
<protein>
    <recommendedName>
        <fullName evidence="3">Glutamate dehydrogenase</fullName>
    </recommendedName>
</protein>
<feature type="active site" description="Proton donor" evidence="4">
    <location>
        <position position="123"/>
    </location>
</feature>
<feature type="binding site" evidence="5">
    <location>
        <position position="111"/>
    </location>
    <ligand>
        <name>substrate</name>
    </ligand>
</feature>
<dbReference type="InterPro" id="IPR006095">
    <property type="entry name" value="Glu/Leu/Phe/Val/Trp_DH"/>
</dbReference>
<proteinExistence type="inferred from homology"/>
<dbReference type="PANTHER" id="PTHR11606:SF13">
    <property type="entry name" value="GLUTAMATE DEHYDROGENASE 1, MITOCHONDRIAL"/>
    <property type="match status" value="1"/>
</dbReference>
<reference evidence="9" key="1">
    <citation type="submission" date="2020-02" db="EMBL/GenBank/DDBJ databases">
        <authorList>
            <person name="Meier V. D."/>
        </authorList>
    </citation>
    <scope>NUCLEOTIDE SEQUENCE</scope>
    <source>
        <strain evidence="9">AVDCRST_MAG19</strain>
    </source>
</reference>
<evidence type="ECO:0000259" key="8">
    <source>
        <dbReference type="SMART" id="SM00839"/>
    </source>
</evidence>
<dbReference type="GO" id="GO:0004352">
    <property type="term" value="F:glutamate dehydrogenase (NAD+) activity"/>
    <property type="evidence" value="ECO:0007669"/>
    <property type="project" value="TreeGrafter"/>
</dbReference>
<dbReference type="PIRSF" id="PIRSF000185">
    <property type="entry name" value="Glu_DH"/>
    <property type="match status" value="1"/>
</dbReference>
<dbReference type="FunFam" id="3.40.50.10860:FF:000003">
    <property type="entry name" value="Glutamate dehydrogenase"/>
    <property type="match status" value="1"/>
</dbReference>
<feature type="binding site" evidence="5">
    <location>
        <position position="238"/>
    </location>
    <ligand>
        <name>NAD(+)</name>
        <dbReference type="ChEBI" id="CHEBI:57540"/>
    </ligand>
</feature>
<feature type="binding site" evidence="5">
    <location>
        <position position="207"/>
    </location>
    <ligand>
        <name>NAD(+)</name>
        <dbReference type="ChEBI" id="CHEBI:57540"/>
    </ligand>
</feature>
<feature type="binding site" evidence="5">
    <location>
        <position position="87"/>
    </location>
    <ligand>
        <name>substrate</name>
    </ligand>
</feature>
<evidence type="ECO:0000256" key="7">
    <source>
        <dbReference type="RuleBase" id="RU004417"/>
    </source>
</evidence>
<keyword evidence="5" id="KW-0547">Nucleotide-binding</keyword>
<dbReference type="Gene3D" id="3.40.50.720">
    <property type="entry name" value="NAD(P)-binding Rossmann-like Domain"/>
    <property type="match status" value="1"/>
</dbReference>
<gene>
    <name evidence="9" type="ORF">AVDCRST_MAG19-434</name>
</gene>
<dbReference type="SUPFAM" id="SSF51735">
    <property type="entry name" value="NAD(P)-binding Rossmann-fold domains"/>
    <property type="match status" value="1"/>
</dbReference>
<evidence type="ECO:0000256" key="6">
    <source>
        <dbReference type="PIRSR" id="PIRSR000185-3"/>
    </source>
</evidence>
<dbReference type="Pfam" id="PF00208">
    <property type="entry name" value="ELFV_dehydrog"/>
    <property type="match status" value="1"/>
</dbReference>
<dbReference type="GO" id="GO:0006538">
    <property type="term" value="P:L-glutamate catabolic process"/>
    <property type="evidence" value="ECO:0007669"/>
    <property type="project" value="TreeGrafter"/>
</dbReference>
<keyword evidence="2 3" id="KW-0560">Oxidoreductase</keyword>
<dbReference type="InterPro" id="IPR014362">
    <property type="entry name" value="Glu_DH"/>
</dbReference>
<dbReference type="PROSITE" id="PS00074">
    <property type="entry name" value="GLFV_DEHYDROGENASE"/>
    <property type="match status" value="1"/>
</dbReference>
<comment type="similarity">
    <text evidence="1 3 7">Belongs to the Glu/Leu/Phe/Val dehydrogenases family.</text>
</comment>
<evidence type="ECO:0000256" key="5">
    <source>
        <dbReference type="PIRSR" id="PIRSR000185-2"/>
    </source>
</evidence>
<dbReference type="SMART" id="SM00839">
    <property type="entry name" value="ELFV_dehydrog"/>
    <property type="match status" value="1"/>
</dbReference>
<feature type="site" description="Important for catalysis" evidence="6">
    <location>
        <position position="163"/>
    </location>
</feature>
<accession>A0A6J4UEB9</accession>
<dbReference type="PANTHER" id="PTHR11606">
    <property type="entry name" value="GLUTAMATE DEHYDROGENASE"/>
    <property type="match status" value="1"/>
</dbReference>
<dbReference type="Gene3D" id="3.40.50.10860">
    <property type="entry name" value="Leucine Dehydrogenase, chain A, domain 1"/>
    <property type="match status" value="1"/>
</dbReference>
<evidence type="ECO:0000313" key="9">
    <source>
        <dbReference type="EMBL" id="CAA9546896.1"/>
    </source>
</evidence>
<dbReference type="InterPro" id="IPR033524">
    <property type="entry name" value="Glu/Leu/Phe/Val_DH_AS"/>
</dbReference>
<evidence type="ECO:0000256" key="2">
    <source>
        <dbReference type="ARBA" id="ARBA00023002"/>
    </source>
</evidence>
<dbReference type="AlphaFoldDB" id="A0A6J4UEB9"/>
<dbReference type="EMBL" id="CADCWL010000019">
    <property type="protein sequence ID" value="CAA9546896.1"/>
    <property type="molecule type" value="Genomic_DNA"/>
</dbReference>
<sequence length="433" mass="46763">MAVETLTRETAVESSQLSHHERDLFEVAVEQFEIAADVLGLDDGMRRVLSCCQRELTVNFPVEMDDGSVQVFTGHRVQHNTGPGPTKGGIRYHQNVTLAEVKALAMWMTWKCAVVGLPFGGAKGGVQVNPKLLSRTELQNLTRRYTTEIQPMIGQNKDIPAPDVNTNPQVMAWLMDTYSMNVGYSVPGVTTGKPLVLGGSEGRNEATGRGCVFAVEQAAKTLGMDLTGSRTVVQGFGNAGAVAARLMAELGSKVVAVSDSRGGTHNPNGLDLAAVAAHKARTGSVSGFREGEDVANDDLLLLDCDVLIPAALEGQITGENATRITARIIAEAANGPTLPEADTILYDRGVFVLPDIFANAGGVTVSYFEWVQDLQAFPWTEQEVNQRLRQIMTRAYEAVHETSQKYKVHMRTAALARGIARVAELNELRGIYP</sequence>
<evidence type="ECO:0000256" key="1">
    <source>
        <dbReference type="ARBA" id="ARBA00006382"/>
    </source>
</evidence>
<feature type="domain" description="Glutamate/phenylalanine/leucine/valine/L-tryptophan dehydrogenase C-terminal" evidence="8">
    <location>
        <begin position="200"/>
        <end position="430"/>
    </location>
</feature>
<keyword evidence="5" id="KW-0520">NAD</keyword>
<feature type="binding site" evidence="5">
    <location>
        <position position="366"/>
    </location>
    <ligand>
        <name>substrate</name>
    </ligand>
</feature>
<name>A0A6J4UEB9_9BACT</name>
<dbReference type="GO" id="GO:0000166">
    <property type="term" value="F:nucleotide binding"/>
    <property type="evidence" value="ECO:0007669"/>
    <property type="project" value="UniProtKB-KW"/>
</dbReference>
<dbReference type="InterPro" id="IPR036291">
    <property type="entry name" value="NAD(P)-bd_dom_sf"/>
</dbReference>
<organism evidence="9">
    <name type="scientific">uncultured Thermomicrobiales bacterium</name>
    <dbReference type="NCBI Taxonomy" id="1645740"/>
    <lineage>
        <taxon>Bacteria</taxon>
        <taxon>Pseudomonadati</taxon>
        <taxon>Thermomicrobiota</taxon>
        <taxon>Thermomicrobia</taxon>
        <taxon>Thermomicrobiales</taxon>
        <taxon>environmental samples</taxon>
    </lineage>
</organism>
<evidence type="ECO:0000256" key="4">
    <source>
        <dbReference type="PIRSR" id="PIRSR000185-1"/>
    </source>
</evidence>